<evidence type="ECO:0000259" key="19">
    <source>
        <dbReference type="PROSITE" id="PS51007"/>
    </source>
</evidence>
<dbReference type="InterPro" id="IPR003782">
    <property type="entry name" value="SCO1/SenC"/>
</dbReference>
<reference evidence="21 22" key="1">
    <citation type="submission" date="2016-12" db="EMBL/GenBank/DDBJ databases">
        <title>Genome sequencing of Methylocaldum marinum.</title>
        <authorList>
            <person name="Takeuchi M."/>
            <person name="Kamagata Y."/>
            <person name="Hiraoka S."/>
            <person name="Oshima K."/>
            <person name="Hattori M."/>
            <person name="Iwasaki W."/>
        </authorList>
    </citation>
    <scope>NUCLEOTIDE SEQUENCE [LARGE SCALE GENOMIC DNA]</scope>
    <source>
        <strain evidence="21 22">S8</strain>
    </source>
</reference>
<evidence type="ECO:0000313" key="22">
    <source>
        <dbReference type="Proteomes" id="UP000266313"/>
    </source>
</evidence>
<feature type="disulfide bond" description="Redox-active" evidence="16">
    <location>
        <begin position="87"/>
        <end position="93"/>
    </location>
</feature>
<dbReference type="SUPFAM" id="SSF52833">
    <property type="entry name" value="Thioredoxin-like"/>
    <property type="match status" value="1"/>
</dbReference>
<comment type="function">
    <text evidence="13">Involved in methylamine metabolism. Essential for the maturation of the beta subunit of MADH, presumably via a step in the biosynthesis of tryptophan tryptophylquinone (TTQ), the cofactor of MADH.</text>
</comment>
<evidence type="ECO:0000259" key="20">
    <source>
        <dbReference type="PROSITE" id="PS51352"/>
    </source>
</evidence>
<keyword evidence="7 18" id="KW-0732">Signal</keyword>
<evidence type="ECO:0000256" key="11">
    <source>
        <dbReference type="ARBA" id="ARBA00023004"/>
    </source>
</evidence>
<evidence type="ECO:0000256" key="12">
    <source>
        <dbReference type="ARBA" id="ARBA00023008"/>
    </source>
</evidence>
<dbReference type="OrthoDB" id="9805202at2"/>
<evidence type="ECO:0000256" key="1">
    <source>
        <dbReference type="ARBA" id="ARBA00004418"/>
    </source>
</evidence>
<evidence type="ECO:0000256" key="6">
    <source>
        <dbReference type="ARBA" id="ARBA00022723"/>
    </source>
</evidence>
<dbReference type="EMBL" id="AP017928">
    <property type="protein sequence ID" value="BBA33236.1"/>
    <property type="molecule type" value="Genomic_DNA"/>
</dbReference>
<dbReference type="PANTHER" id="PTHR30600:SF10">
    <property type="entry name" value="BLL6722 PROTEIN"/>
    <property type="match status" value="1"/>
</dbReference>
<evidence type="ECO:0000313" key="21">
    <source>
        <dbReference type="EMBL" id="BBA33236.1"/>
    </source>
</evidence>
<dbReference type="InterPro" id="IPR051395">
    <property type="entry name" value="Cytochrome_c_Peroxidase/MauG"/>
</dbReference>
<comment type="pathway">
    <text evidence="2">One-carbon metabolism; methylamine degradation.</text>
</comment>
<dbReference type="Proteomes" id="UP000266313">
    <property type="component" value="Chromosome"/>
</dbReference>
<sequence length="634" mass="69473">MNHRYFALSVFCLLVQFGSVCAAQPEKSLAPGYKPLPFKLPQPGTYALPGLGQASDGKVLDTSGSTTTLHKLYGDKLVLLSFIYSTCSDVNGCPLATAVLHKIQRRLAREPQISEHLRLITLSFNPLYDSPEVMAQYGNAFAKGADWHFLTAASEQEIEPILTAYGQSVQKDYDADGKFLGTFSHVLRVFLIDRDKQIRNIYTVSFLHPDTLVNDIKTLLAEKPAAESQAIPTGGVALLGSGDNKSGYEAGDFVTRSIALTERSSRRTNLMAYGRRPPLGLPPVPTPSDNPLTPAKIELGRKLFFDRRLSLNNTFSCAMCHIPEQGFSSNELSTAVGIEGRTVRRNSPTLYNVAYLGRLFHDGRENRLEQQVWGPLLASNEMGAPSVGYVVDKIGGLPDYAGLFEKAFKRGPTMETIGMALASYQRTLNSADSPFDRWHYGRNKDALPPEARLGFELFTGKAGCAQCHTIAADHALFTDQRMHNTGIGFRAAMTEAKVKQEIQAAPGVTLEVDAEILAAVSEVKPNDLGLYEITQDPGDRWKYRTPSLRNIALTAPYMHDGSLSTLEEVIEFYNRGGIPNENLDPLIKPLNLNKTEVRALVALLESLTGSNVPDIVSDAFAAPVGNPSDRQAHR</sequence>
<evidence type="ECO:0000256" key="5">
    <source>
        <dbReference type="ARBA" id="ARBA00022617"/>
    </source>
</evidence>
<dbReference type="PROSITE" id="PS51352">
    <property type="entry name" value="THIOREDOXIN_2"/>
    <property type="match status" value="1"/>
</dbReference>
<evidence type="ECO:0000256" key="16">
    <source>
        <dbReference type="PIRSR" id="PIRSR603782-2"/>
    </source>
</evidence>
<evidence type="ECO:0000256" key="4">
    <source>
        <dbReference type="ARBA" id="ARBA00022448"/>
    </source>
</evidence>
<dbReference type="GO" id="GO:0009055">
    <property type="term" value="F:electron transfer activity"/>
    <property type="evidence" value="ECO:0007669"/>
    <property type="project" value="InterPro"/>
</dbReference>
<keyword evidence="16" id="KW-1015">Disulfide bond</keyword>
<dbReference type="GO" id="GO:0046872">
    <property type="term" value="F:metal ion binding"/>
    <property type="evidence" value="ECO:0007669"/>
    <property type="project" value="UniProtKB-KW"/>
</dbReference>
<accession>A0A250KNW7</accession>
<evidence type="ECO:0000256" key="9">
    <source>
        <dbReference type="ARBA" id="ARBA00022982"/>
    </source>
</evidence>
<organism evidence="21 22">
    <name type="scientific">Methylocaldum marinum</name>
    <dbReference type="NCBI Taxonomy" id="1432792"/>
    <lineage>
        <taxon>Bacteria</taxon>
        <taxon>Pseudomonadati</taxon>
        <taxon>Pseudomonadota</taxon>
        <taxon>Gammaproteobacteria</taxon>
        <taxon>Methylococcales</taxon>
        <taxon>Methylococcaceae</taxon>
        <taxon>Methylocaldum</taxon>
    </lineage>
</organism>
<name>A0A250KNW7_9GAMM</name>
<proteinExistence type="inferred from homology"/>
<keyword evidence="21" id="KW-0575">Peroxidase</keyword>
<dbReference type="GO" id="GO:0042597">
    <property type="term" value="C:periplasmic space"/>
    <property type="evidence" value="ECO:0007669"/>
    <property type="project" value="UniProtKB-SubCell"/>
</dbReference>
<evidence type="ECO:0000256" key="17">
    <source>
        <dbReference type="PROSITE-ProRule" id="PRU00433"/>
    </source>
</evidence>
<evidence type="ECO:0000256" key="10">
    <source>
        <dbReference type="ARBA" id="ARBA00023002"/>
    </source>
</evidence>
<dbReference type="InterPro" id="IPR009056">
    <property type="entry name" value="Cyt_c-like_dom"/>
</dbReference>
<keyword evidence="22" id="KW-1185">Reference proteome</keyword>
<feature type="binding site" evidence="15">
    <location>
        <position position="185"/>
    </location>
    <ligand>
        <name>Cu cation</name>
        <dbReference type="ChEBI" id="CHEBI:23378"/>
    </ligand>
</feature>
<feature type="binding site" evidence="15">
    <location>
        <position position="93"/>
    </location>
    <ligand>
        <name>Cu cation</name>
        <dbReference type="ChEBI" id="CHEBI:23378"/>
    </ligand>
</feature>
<comment type="similarity">
    <text evidence="3">Belongs to the SCO1/2 family.</text>
</comment>
<evidence type="ECO:0000256" key="18">
    <source>
        <dbReference type="SAM" id="SignalP"/>
    </source>
</evidence>
<dbReference type="KEGG" id="mmai:sS8_1274"/>
<dbReference type="InterPro" id="IPR036909">
    <property type="entry name" value="Cyt_c-like_dom_sf"/>
</dbReference>
<dbReference type="AlphaFoldDB" id="A0A250KNW7"/>
<keyword evidence="9" id="KW-0249">Electron transport</keyword>
<feature type="chain" id="PRO_5013372624" description="Methylamine utilization protein MauG" evidence="18">
    <location>
        <begin position="23"/>
        <end position="634"/>
    </location>
</feature>
<dbReference type="InterPro" id="IPR004852">
    <property type="entry name" value="Di-haem_cyt_c_peroxidsae"/>
</dbReference>
<evidence type="ECO:0000256" key="13">
    <source>
        <dbReference type="ARBA" id="ARBA00058991"/>
    </source>
</evidence>
<evidence type="ECO:0000256" key="3">
    <source>
        <dbReference type="ARBA" id="ARBA00010996"/>
    </source>
</evidence>
<evidence type="ECO:0000256" key="14">
    <source>
        <dbReference type="ARBA" id="ARBA00073576"/>
    </source>
</evidence>
<comment type="subcellular location">
    <subcellularLocation>
        <location evidence="1">Periplasm</location>
    </subcellularLocation>
</comment>
<evidence type="ECO:0000256" key="2">
    <source>
        <dbReference type="ARBA" id="ARBA00004856"/>
    </source>
</evidence>
<feature type="domain" description="Cytochrome c" evidence="19">
    <location>
        <begin position="449"/>
        <end position="608"/>
    </location>
</feature>
<keyword evidence="4" id="KW-0813">Transport</keyword>
<feature type="binding site" evidence="15">
    <location>
        <position position="87"/>
    </location>
    <ligand>
        <name>Cu cation</name>
        <dbReference type="ChEBI" id="CHEBI:23378"/>
    </ligand>
</feature>
<evidence type="ECO:0000256" key="15">
    <source>
        <dbReference type="PIRSR" id="PIRSR603782-1"/>
    </source>
</evidence>
<dbReference type="Gene3D" id="1.10.760.10">
    <property type="entry name" value="Cytochrome c-like domain"/>
    <property type="match status" value="2"/>
</dbReference>
<keyword evidence="8" id="KW-0574">Periplasm</keyword>
<dbReference type="Pfam" id="PF02630">
    <property type="entry name" value="SCO1-SenC"/>
    <property type="match status" value="1"/>
</dbReference>
<dbReference type="Gene3D" id="3.40.30.10">
    <property type="entry name" value="Glutaredoxin"/>
    <property type="match status" value="1"/>
</dbReference>
<keyword evidence="12 15" id="KW-0186">Copper</keyword>
<keyword evidence="5 17" id="KW-0349">Heme</keyword>
<keyword evidence="11 17" id="KW-0408">Iron</keyword>
<dbReference type="PANTHER" id="PTHR30600">
    <property type="entry name" value="CYTOCHROME C PEROXIDASE-RELATED"/>
    <property type="match status" value="1"/>
</dbReference>
<dbReference type="PROSITE" id="PS51007">
    <property type="entry name" value="CYTC"/>
    <property type="match status" value="1"/>
</dbReference>
<gene>
    <name evidence="21" type="ORF">sS8_1274</name>
</gene>
<dbReference type="Pfam" id="PF03150">
    <property type="entry name" value="CCP_MauG"/>
    <property type="match status" value="1"/>
</dbReference>
<dbReference type="FunFam" id="1.10.760.10:FF:000019">
    <property type="entry name" value="Di-heme cytochrome C peroxidase"/>
    <property type="match status" value="1"/>
</dbReference>
<evidence type="ECO:0000256" key="7">
    <source>
        <dbReference type="ARBA" id="ARBA00022729"/>
    </source>
</evidence>
<keyword evidence="6 15" id="KW-0479">Metal-binding</keyword>
<feature type="domain" description="Thioredoxin" evidence="20">
    <location>
        <begin position="41"/>
        <end position="221"/>
    </location>
</feature>
<protein>
    <recommendedName>
        <fullName evidence="14">Methylamine utilization protein MauG</fullName>
    </recommendedName>
</protein>
<dbReference type="GO" id="GO:0020037">
    <property type="term" value="F:heme binding"/>
    <property type="evidence" value="ECO:0007669"/>
    <property type="project" value="InterPro"/>
</dbReference>
<dbReference type="CDD" id="cd02968">
    <property type="entry name" value="SCO"/>
    <property type="match status" value="1"/>
</dbReference>
<dbReference type="RefSeq" id="WP_119628872.1">
    <property type="nucleotide sequence ID" value="NZ_AP017928.1"/>
</dbReference>
<keyword evidence="10" id="KW-0560">Oxidoreductase</keyword>
<feature type="signal peptide" evidence="18">
    <location>
        <begin position="1"/>
        <end position="22"/>
    </location>
</feature>
<evidence type="ECO:0000256" key="8">
    <source>
        <dbReference type="ARBA" id="ARBA00022764"/>
    </source>
</evidence>
<dbReference type="SUPFAM" id="SSF46626">
    <property type="entry name" value="Cytochrome c"/>
    <property type="match status" value="2"/>
</dbReference>
<dbReference type="InterPro" id="IPR036249">
    <property type="entry name" value="Thioredoxin-like_sf"/>
</dbReference>
<dbReference type="InterPro" id="IPR013766">
    <property type="entry name" value="Thioredoxin_domain"/>
</dbReference>
<dbReference type="GO" id="GO:0004130">
    <property type="term" value="F:cytochrome-c peroxidase activity"/>
    <property type="evidence" value="ECO:0007669"/>
    <property type="project" value="TreeGrafter"/>
</dbReference>